<dbReference type="EMBL" id="UINC01176409">
    <property type="protein sequence ID" value="SVD83521.1"/>
    <property type="molecule type" value="Genomic_DNA"/>
</dbReference>
<accession>A0A382YKJ1</accession>
<organism evidence="1">
    <name type="scientific">marine metagenome</name>
    <dbReference type="NCBI Taxonomy" id="408172"/>
    <lineage>
        <taxon>unclassified sequences</taxon>
        <taxon>metagenomes</taxon>
        <taxon>ecological metagenomes</taxon>
    </lineage>
</organism>
<name>A0A382YKJ1_9ZZZZ</name>
<feature type="non-terminal residue" evidence="1">
    <location>
        <position position="1"/>
    </location>
</feature>
<feature type="non-terminal residue" evidence="1">
    <location>
        <position position="240"/>
    </location>
</feature>
<protein>
    <submittedName>
        <fullName evidence="1">Uncharacterized protein</fullName>
    </submittedName>
</protein>
<dbReference type="InterPro" id="IPR056209">
    <property type="entry name" value="SU10_adaptor"/>
</dbReference>
<gene>
    <name evidence="1" type="ORF">METZ01_LOCUS436375</name>
</gene>
<sequence>MATYLNLTNELLRELNEVVLTSSNFSDAVGIQAHAQDCINRAYSDIVMAEPQWAFLATGESGATDPFYGNVYVETVAGTRWYELKASSSSITADYGSVDWDNFYLTTIGVSGVSSPYTSQNLKFVTTEEWKDHLRESENIDDADTQTYGEPKFVIRSPDARKFGVSPIPDKVYRVWFFAWDLPTALDAHGDATVFPDVYSPVLMARARYHFHQFKDAPQQAAFALQDYKEGLKQMRSALM</sequence>
<evidence type="ECO:0000313" key="1">
    <source>
        <dbReference type="EMBL" id="SVD83521.1"/>
    </source>
</evidence>
<reference evidence="1" key="1">
    <citation type="submission" date="2018-05" db="EMBL/GenBank/DDBJ databases">
        <authorList>
            <person name="Lanie J.A."/>
            <person name="Ng W.-L."/>
            <person name="Kazmierczak K.M."/>
            <person name="Andrzejewski T.M."/>
            <person name="Davidsen T.M."/>
            <person name="Wayne K.J."/>
            <person name="Tettelin H."/>
            <person name="Glass J.I."/>
            <person name="Rusch D."/>
            <person name="Podicherti R."/>
            <person name="Tsui H.-C.T."/>
            <person name="Winkler M.E."/>
        </authorList>
    </citation>
    <scope>NUCLEOTIDE SEQUENCE</scope>
</reference>
<proteinExistence type="predicted"/>
<dbReference type="Pfam" id="PF24175">
    <property type="entry name" value="SU10_adaptor"/>
    <property type="match status" value="1"/>
</dbReference>
<dbReference type="AlphaFoldDB" id="A0A382YKJ1"/>